<dbReference type="PANTHER" id="PTHR33112">
    <property type="entry name" value="DOMAIN PROTEIN, PUTATIVE-RELATED"/>
    <property type="match status" value="1"/>
</dbReference>
<gene>
    <name evidence="3" type="ORF">MAPG_00081</name>
</gene>
<dbReference type="Pfam" id="PF06985">
    <property type="entry name" value="HET"/>
    <property type="match status" value="1"/>
</dbReference>
<reference evidence="4" key="4">
    <citation type="journal article" date="2015" name="G3 (Bethesda)">
        <title>Genome sequences of three phytopathogenic species of the Magnaporthaceae family of fungi.</title>
        <authorList>
            <person name="Okagaki L.H."/>
            <person name="Nunes C.C."/>
            <person name="Sailsbery J."/>
            <person name="Clay B."/>
            <person name="Brown D."/>
            <person name="John T."/>
            <person name="Oh Y."/>
            <person name="Young N."/>
            <person name="Fitzgerald M."/>
            <person name="Haas B.J."/>
            <person name="Zeng Q."/>
            <person name="Young S."/>
            <person name="Adiconis X."/>
            <person name="Fan L."/>
            <person name="Levin J.Z."/>
            <person name="Mitchell T.K."/>
            <person name="Okubara P.A."/>
            <person name="Farman M.L."/>
            <person name="Kohn L.M."/>
            <person name="Birren B."/>
            <person name="Ma L.-J."/>
            <person name="Dean R.A."/>
        </authorList>
    </citation>
    <scope>NUCLEOTIDE SEQUENCE</scope>
    <source>
        <strain evidence="4">ATCC 64411 / 73-15</strain>
    </source>
</reference>
<dbReference type="Proteomes" id="UP000011715">
    <property type="component" value="Unassembled WGS sequence"/>
</dbReference>
<feature type="domain" description="Heterokaryon incompatibility" evidence="2">
    <location>
        <begin position="183"/>
        <end position="331"/>
    </location>
</feature>
<evidence type="ECO:0000313" key="3">
    <source>
        <dbReference type="EMBL" id="KLU80985.1"/>
    </source>
</evidence>
<evidence type="ECO:0000313" key="5">
    <source>
        <dbReference type="Proteomes" id="UP000011715"/>
    </source>
</evidence>
<evidence type="ECO:0000313" key="4">
    <source>
        <dbReference type="EnsemblFungi" id="MAPG_00081T0"/>
    </source>
</evidence>
<reference evidence="3" key="2">
    <citation type="submission" date="2010-05" db="EMBL/GenBank/DDBJ databases">
        <title>The Genome Sequence of Magnaporthe poae strain ATCC 64411.</title>
        <authorList>
            <consortium name="The Broad Institute Genome Sequencing Platform"/>
            <consortium name="Broad Institute Genome Sequencing Center for Infectious Disease"/>
            <person name="Ma L.-J."/>
            <person name="Dead R."/>
            <person name="Young S."/>
            <person name="Zeng Q."/>
            <person name="Koehrsen M."/>
            <person name="Alvarado L."/>
            <person name="Berlin A."/>
            <person name="Chapman S.B."/>
            <person name="Chen Z."/>
            <person name="Freedman E."/>
            <person name="Gellesch M."/>
            <person name="Goldberg J."/>
            <person name="Griggs A."/>
            <person name="Gujja S."/>
            <person name="Heilman E.R."/>
            <person name="Heiman D."/>
            <person name="Hepburn T."/>
            <person name="Howarth C."/>
            <person name="Jen D."/>
            <person name="Larson L."/>
            <person name="Mehta T."/>
            <person name="Neiman D."/>
            <person name="Pearson M."/>
            <person name="Roberts A."/>
            <person name="Saif S."/>
            <person name="Shea T."/>
            <person name="Shenoy N."/>
            <person name="Sisk P."/>
            <person name="Stolte C."/>
            <person name="Sykes S."/>
            <person name="Walk T."/>
            <person name="White J."/>
            <person name="Yandava C."/>
            <person name="Haas B."/>
            <person name="Nusbaum C."/>
            <person name="Birren B."/>
        </authorList>
    </citation>
    <scope>NUCLEOTIDE SEQUENCE</scope>
    <source>
        <strain evidence="3">ATCC 64411</strain>
    </source>
</reference>
<dbReference type="InterPro" id="IPR010730">
    <property type="entry name" value="HET"/>
</dbReference>
<dbReference type="EnsemblFungi" id="MAPG_00081T0">
    <property type="protein sequence ID" value="MAPG_00081T0"/>
    <property type="gene ID" value="MAPG_00081"/>
</dbReference>
<accession>A0A0C4DK18</accession>
<dbReference type="STRING" id="644358.A0A0C4DK18"/>
<evidence type="ECO:0000256" key="1">
    <source>
        <dbReference type="SAM" id="MobiDB-lite"/>
    </source>
</evidence>
<reference evidence="4" key="5">
    <citation type="submission" date="2015-06" db="UniProtKB">
        <authorList>
            <consortium name="EnsemblFungi"/>
        </authorList>
    </citation>
    <scope>IDENTIFICATION</scope>
    <source>
        <strain evidence="4">ATCC 64411</strain>
    </source>
</reference>
<evidence type="ECO:0000259" key="2">
    <source>
        <dbReference type="Pfam" id="PF06985"/>
    </source>
</evidence>
<dbReference type="eggNOG" id="ENOG502SICY">
    <property type="taxonomic scope" value="Eukaryota"/>
</dbReference>
<dbReference type="VEuPathDB" id="FungiDB:MAPG_00081"/>
<dbReference type="OrthoDB" id="5241368at2759"/>
<feature type="region of interest" description="Disordered" evidence="1">
    <location>
        <begin position="1"/>
        <end position="20"/>
    </location>
</feature>
<dbReference type="AlphaFoldDB" id="A0A0C4DK18"/>
<sequence>MPAEAAAAGAAPSTERPGSEGWCHVCRELPLQDSASYGPNARPTDYFIRGEEDKQYRSRPFEWSSCHLRWFIHQLDRRWSGKRVHDLLELRRTCRGEFMAFDQGMPMRVSSVFSGVIHADPLGAPTVGRIRRWIKKCDDEHQSCKAGEVTPLPTRVLDVGASHNTPSDDAVRLWESGGRTGLYLALSHCWGNSQPLTTTTATLGERKSGIPIAKLPKTFSDAVKVARVLGIRYLWIDSLCIVQDSPSDWEIESSKMAAVYKHAYLTIAAVDSSNAEEGFLKPRPFRYMTLKIHSRTDKAQATSIYIKSSQHPPGSRAIQGPLDSRGWALQEFSMSRRVLRFEAESLVWCCDEGEWNEMHLDEANFNYEITDLGMMRLKNIFARPDTQSWRLDGWSHTVRKYTLRKLTFQKDKLPAISGFAAAYAAHTSYTYCAGLWREDIITGLCWRRDRSDDPCEAAAPRAAPASNYVAPSWSWASVSGAVQPPRASLRFAYPTPLDSVAVLNCEVEVIGKNPFGRVGSGRLTLRAPVLPCLPWTADGGPGEEEISPLEIDGFQGINLDFNFRPDSETPVDVKSPLAVVLAESREKPDVVAIACLRSEEYGGLCNPREGGSMLMGIVIEPSSNDALAKPEGGGPVSCFRRVGYFDSITLPSSVAEAALEKAVSREVVIV</sequence>
<keyword evidence="5" id="KW-1185">Reference proteome</keyword>
<protein>
    <recommendedName>
        <fullName evidence="2">Heterokaryon incompatibility domain-containing protein</fullName>
    </recommendedName>
</protein>
<reference evidence="3" key="3">
    <citation type="submission" date="2011-03" db="EMBL/GenBank/DDBJ databases">
        <title>Annotation of Magnaporthe poae ATCC 64411.</title>
        <authorList>
            <person name="Ma L.-J."/>
            <person name="Dead R."/>
            <person name="Young S.K."/>
            <person name="Zeng Q."/>
            <person name="Gargeya S."/>
            <person name="Fitzgerald M."/>
            <person name="Haas B."/>
            <person name="Abouelleil A."/>
            <person name="Alvarado L."/>
            <person name="Arachchi H.M."/>
            <person name="Berlin A."/>
            <person name="Brown A."/>
            <person name="Chapman S.B."/>
            <person name="Chen Z."/>
            <person name="Dunbar C."/>
            <person name="Freedman E."/>
            <person name="Gearin G."/>
            <person name="Gellesch M."/>
            <person name="Goldberg J."/>
            <person name="Griggs A."/>
            <person name="Gujja S."/>
            <person name="Heiman D."/>
            <person name="Howarth C."/>
            <person name="Larson L."/>
            <person name="Lui A."/>
            <person name="MacDonald P.J.P."/>
            <person name="Mehta T."/>
            <person name="Montmayeur A."/>
            <person name="Murphy C."/>
            <person name="Neiman D."/>
            <person name="Pearson M."/>
            <person name="Priest M."/>
            <person name="Roberts A."/>
            <person name="Saif S."/>
            <person name="Shea T."/>
            <person name="Shenoy N."/>
            <person name="Sisk P."/>
            <person name="Stolte C."/>
            <person name="Sykes S."/>
            <person name="Yandava C."/>
            <person name="Wortman J."/>
            <person name="Nusbaum C."/>
            <person name="Birren B."/>
        </authorList>
    </citation>
    <scope>NUCLEOTIDE SEQUENCE</scope>
    <source>
        <strain evidence="3">ATCC 64411</strain>
    </source>
</reference>
<dbReference type="EMBL" id="ADBL01000016">
    <property type="status" value="NOT_ANNOTATED_CDS"/>
    <property type="molecule type" value="Genomic_DNA"/>
</dbReference>
<name>A0A0C4DK18_MAGP6</name>
<organism evidence="4 5">
    <name type="scientific">Magnaporthiopsis poae (strain ATCC 64411 / 73-15)</name>
    <name type="common">Kentucky bluegrass fungus</name>
    <name type="synonym">Magnaporthe poae</name>
    <dbReference type="NCBI Taxonomy" id="644358"/>
    <lineage>
        <taxon>Eukaryota</taxon>
        <taxon>Fungi</taxon>
        <taxon>Dikarya</taxon>
        <taxon>Ascomycota</taxon>
        <taxon>Pezizomycotina</taxon>
        <taxon>Sordariomycetes</taxon>
        <taxon>Sordariomycetidae</taxon>
        <taxon>Magnaporthales</taxon>
        <taxon>Magnaporthaceae</taxon>
        <taxon>Magnaporthiopsis</taxon>
    </lineage>
</organism>
<feature type="compositionally biased region" description="Low complexity" evidence="1">
    <location>
        <begin position="1"/>
        <end position="11"/>
    </location>
</feature>
<reference evidence="5" key="1">
    <citation type="submission" date="2010-05" db="EMBL/GenBank/DDBJ databases">
        <title>The genome sequence of Magnaporthe poae strain ATCC 64411.</title>
        <authorList>
            <person name="Ma L.-J."/>
            <person name="Dead R."/>
            <person name="Young S."/>
            <person name="Zeng Q."/>
            <person name="Koehrsen M."/>
            <person name="Alvarado L."/>
            <person name="Berlin A."/>
            <person name="Chapman S.B."/>
            <person name="Chen Z."/>
            <person name="Freedman E."/>
            <person name="Gellesch M."/>
            <person name="Goldberg J."/>
            <person name="Griggs A."/>
            <person name="Gujja S."/>
            <person name="Heilman E.R."/>
            <person name="Heiman D."/>
            <person name="Hepburn T."/>
            <person name="Howarth C."/>
            <person name="Jen D."/>
            <person name="Larson L."/>
            <person name="Mehta T."/>
            <person name="Neiman D."/>
            <person name="Pearson M."/>
            <person name="Roberts A."/>
            <person name="Saif S."/>
            <person name="Shea T."/>
            <person name="Shenoy N."/>
            <person name="Sisk P."/>
            <person name="Stolte C."/>
            <person name="Sykes S."/>
            <person name="Walk T."/>
            <person name="White J."/>
            <person name="Yandava C."/>
            <person name="Haas B."/>
            <person name="Nusbaum C."/>
            <person name="Birren B."/>
        </authorList>
    </citation>
    <scope>NUCLEOTIDE SEQUENCE [LARGE SCALE GENOMIC DNA]</scope>
    <source>
        <strain evidence="5">ATCC 64411 / 73-15</strain>
    </source>
</reference>
<dbReference type="PANTHER" id="PTHR33112:SF16">
    <property type="entry name" value="HETEROKARYON INCOMPATIBILITY DOMAIN-CONTAINING PROTEIN"/>
    <property type="match status" value="1"/>
</dbReference>
<dbReference type="EMBL" id="GL876966">
    <property type="protein sequence ID" value="KLU80985.1"/>
    <property type="molecule type" value="Genomic_DNA"/>
</dbReference>
<proteinExistence type="predicted"/>
<dbReference type="OMA" id="QITIRAN"/>